<dbReference type="AlphaFoldDB" id="A0A918VFL9"/>
<name>A0A918VFL9_9FLAO</name>
<dbReference type="Proteomes" id="UP000636004">
    <property type="component" value="Unassembled WGS sequence"/>
</dbReference>
<keyword evidence="3" id="KW-1185">Reference proteome</keyword>
<dbReference type="PROSITE" id="PS51257">
    <property type="entry name" value="PROKAR_LIPOPROTEIN"/>
    <property type="match status" value="1"/>
</dbReference>
<dbReference type="InterPro" id="IPR010496">
    <property type="entry name" value="AL/BT2_dom"/>
</dbReference>
<dbReference type="EMBL" id="BMWZ01000014">
    <property type="protein sequence ID" value="GGZ94211.1"/>
    <property type="molecule type" value="Genomic_DNA"/>
</dbReference>
<proteinExistence type="predicted"/>
<evidence type="ECO:0000313" key="2">
    <source>
        <dbReference type="EMBL" id="GGZ94211.1"/>
    </source>
</evidence>
<gene>
    <name evidence="2" type="ORF">GCM10007028_35640</name>
</gene>
<dbReference type="GO" id="GO:0016787">
    <property type="term" value="F:hydrolase activity"/>
    <property type="evidence" value="ECO:0007669"/>
    <property type="project" value="InterPro"/>
</dbReference>
<dbReference type="Gene3D" id="2.60.120.560">
    <property type="entry name" value="Exo-inulinase, domain 1"/>
    <property type="match status" value="1"/>
</dbReference>
<evidence type="ECO:0000259" key="1">
    <source>
        <dbReference type="Pfam" id="PF06439"/>
    </source>
</evidence>
<dbReference type="Pfam" id="PF06439">
    <property type="entry name" value="3keto-disac_hyd"/>
    <property type="match status" value="1"/>
</dbReference>
<sequence>MKQIKYWGVLIFFASILFIGCKNSSNSKETSSEKTELTDTEDEWVSIWNGKDLTGWNTYFNSPFSKYDITQEGFLGLNNPAQDIIDVVQLGDGSAIRISGTAFGMMFTEQDYGNYHLKLKVKWGNDKHPPVENSLRNTGLLYHGFGEPGSAYAYLNTVEFEIQEGNMGDFWPIGDIEIDVPSKPTDSEFHQYDENSPLRTYSTTKFYKEGLTEHVDVGLMDSLVKMYVKKFPDKENKHGEWNDIDLICFGDSSIHMVNGTVVMRLFNARKMSDKSPLKAGKLVIQSEGSEVYYKDIRLKRIDKMPAKLVTKE</sequence>
<evidence type="ECO:0000313" key="3">
    <source>
        <dbReference type="Proteomes" id="UP000636004"/>
    </source>
</evidence>
<reference evidence="2" key="1">
    <citation type="journal article" date="2014" name="Int. J. Syst. Evol. Microbiol.">
        <title>Complete genome sequence of Corynebacterium casei LMG S-19264T (=DSM 44701T), isolated from a smear-ripened cheese.</title>
        <authorList>
            <consortium name="US DOE Joint Genome Institute (JGI-PGF)"/>
            <person name="Walter F."/>
            <person name="Albersmeier A."/>
            <person name="Kalinowski J."/>
            <person name="Ruckert C."/>
        </authorList>
    </citation>
    <scope>NUCLEOTIDE SEQUENCE</scope>
    <source>
        <strain evidence="2">KCTC 12710</strain>
    </source>
</reference>
<protein>
    <recommendedName>
        <fullName evidence="1">3-keto-alpha-glucoside-1,2-lyase/3-keto-2-hydroxy-glucal hydratase domain-containing protein</fullName>
    </recommendedName>
</protein>
<feature type="domain" description="3-keto-alpha-glucoside-1,2-lyase/3-keto-2-hydroxy-glucal hydratase" evidence="1">
    <location>
        <begin position="43"/>
        <end position="299"/>
    </location>
</feature>
<reference evidence="2" key="2">
    <citation type="submission" date="2020-09" db="EMBL/GenBank/DDBJ databases">
        <authorList>
            <person name="Sun Q."/>
            <person name="Kim S."/>
        </authorList>
    </citation>
    <scope>NUCLEOTIDE SEQUENCE</scope>
    <source>
        <strain evidence="2">KCTC 12710</strain>
    </source>
</reference>
<accession>A0A918VFL9</accession>
<comment type="caution">
    <text evidence="2">The sequence shown here is derived from an EMBL/GenBank/DDBJ whole genome shotgun (WGS) entry which is preliminary data.</text>
</comment>
<organism evidence="2 3">
    <name type="scientific">Algibacter mikhailovii</name>
    <dbReference type="NCBI Taxonomy" id="425498"/>
    <lineage>
        <taxon>Bacteria</taxon>
        <taxon>Pseudomonadati</taxon>
        <taxon>Bacteroidota</taxon>
        <taxon>Flavobacteriia</taxon>
        <taxon>Flavobacteriales</taxon>
        <taxon>Flavobacteriaceae</taxon>
        <taxon>Algibacter</taxon>
    </lineage>
</organism>